<organism evidence="1 2">
    <name type="scientific">Bacillus licheniformis</name>
    <dbReference type="NCBI Taxonomy" id="1402"/>
    <lineage>
        <taxon>Bacteria</taxon>
        <taxon>Bacillati</taxon>
        <taxon>Bacillota</taxon>
        <taxon>Bacilli</taxon>
        <taxon>Bacillales</taxon>
        <taxon>Bacillaceae</taxon>
        <taxon>Bacillus</taxon>
    </lineage>
</organism>
<proteinExistence type="predicted"/>
<sequence length="39" mass="4338">MEAAGCMGIPSLKTAAYGRKREILSKTLKNQIVERIGFR</sequence>
<dbReference type="Proteomes" id="UP000435910">
    <property type="component" value="Unassembled WGS sequence"/>
</dbReference>
<reference evidence="1 2" key="1">
    <citation type="submission" date="2019-06" db="EMBL/GenBank/DDBJ databases">
        <title>Genome sequence analysis of &gt;100 Bacillus licheniformis strains suggests intrinsic resistance to this species.</title>
        <authorList>
            <person name="Wels M."/>
            <person name="Siezen R.J."/>
            <person name="Johansen E."/>
            <person name="Stuer-Lauridsen B."/>
            <person name="Bjerre K."/>
            <person name="Nielsen B.K.K."/>
        </authorList>
    </citation>
    <scope>NUCLEOTIDE SEQUENCE [LARGE SCALE GENOMIC DNA]</scope>
    <source>
        <strain evidence="1 2">BAC-16736</strain>
    </source>
</reference>
<protein>
    <submittedName>
        <fullName evidence="1">Uncharacterized protein</fullName>
    </submittedName>
</protein>
<evidence type="ECO:0000313" key="1">
    <source>
        <dbReference type="EMBL" id="TWL34119.1"/>
    </source>
</evidence>
<dbReference type="AlphaFoldDB" id="A0A8B5YI53"/>
<dbReference type="EMBL" id="NILC01000001">
    <property type="protein sequence ID" value="TWL34119.1"/>
    <property type="molecule type" value="Genomic_DNA"/>
</dbReference>
<evidence type="ECO:0000313" key="2">
    <source>
        <dbReference type="Proteomes" id="UP000435910"/>
    </source>
</evidence>
<gene>
    <name evidence="1" type="ORF">CHCC16736_1899</name>
</gene>
<name>A0A8B5YI53_BACLI</name>
<accession>A0A8B5YI53</accession>
<comment type="caution">
    <text evidence="1">The sequence shown here is derived from an EMBL/GenBank/DDBJ whole genome shotgun (WGS) entry which is preliminary data.</text>
</comment>